<reference evidence="6 7" key="1">
    <citation type="submission" date="2023-02" db="EMBL/GenBank/DDBJ databases">
        <title>LHISI_Scaffold_Assembly.</title>
        <authorList>
            <person name="Stuart O.P."/>
            <person name="Cleave R."/>
            <person name="Magrath M.J.L."/>
            <person name="Mikheyev A.S."/>
        </authorList>
    </citation>
    <scope>NUCLEOTIDE SEQUENCE [LARGE SCALE GENOMIC DNA]</scope>
    <source>
        <strain evidence="6">Daus_M_001</strain>
        <tissue evidence="6">Leg muscle</tissue>
    </source>
</reference>
<gene>
    <name evidence="6" type="ORF">PR048_021603</name>
</gene>
<feature type="transmembrane region" description="Helical" evidence="5">
    <location>
        <begin position="7"/>
        <end position="25"/>
    </location>
</feature>
<accession>A0ABQ9GYQ0</accession>
<dbReference type="EMBL" id="JARBHB010000008">
    <property type="protein sequence ID" value="KAJ8877150.1"/>
    <property type="molecule type" value="Genomic_DNA"/>
</dbReference>
<evidence type="ECO:0008006" key="8">
    <source>
        <dbReference type="Google" id="ProtNLM"/>
    </source>
</evidence>
<evidence type="ECO:0000256" key="3">
    <source>
        <dbReference type="ARBA" id="ARBA00022989"/>
    </source>
</evidence>
<sequence>MSLYFNVFFFPFWFITLIAILQVKYDCLSSMYHFITVSVIVAVVIIECLRLYLGYLGNLAEQVKHTKLLHHCMIILISQLRLIQNYGAGMKGRGKHEIPERTHQPMTSSGMIPTCKSPVIRPGFEPGSSWWEVSMLIAQPLWSHEDTCVVHRVEQNGKVTSVHGASPSPNPPSRQQHAFWLCGGGGGKEWRRNVLGIGVKHFHMYVAGRAPRSSAAWPDAAACCFSSALDLRGWAAVGCHKITLAGDGQPTAIVTGPVDFATAALYWENMLIDQVPELAGFWMLSLLLQLPLQLFLTLNKHTAPQVVEVAMQLVMLALLTVQLVSGFVALRQSDNAHAHFKTM</sequence>
<feature type="transmembrane region" description="Helical" evidence="5">
    <location>
        <begin position="310"/>
        <end position="330"/>
    </location>
</feature>
<keyword evidence="4 5" id="KW-0472">Membrane</keyword>
<feature type="transmembrane region" description="Helical" evidence="5">
    <location>
        <begin position="31"/>
        <end position="53"/>
    </location>
</feature>
<organism evidence="6 7">
    <name type="scientific">Dryococelus australis</name>
    <dbReference type="NCBI Taxonomy" id="614101"/>
    <lineage>
        <taxon>Eukaryota</taxon>
        <taxon>Metazoa</taxon>
        <taxon>Ecdysozoa</taxon>
        <taxon>Arthropoda</taxon>
        <taxon>Hexapoda</taxon>
        <taxon>Insecta</taxon>
        <taxon>Pterygota</taxon>
        <taxon>Neoptera</taxon>
        <taxon>Polyneoptera</taxon>
        <taxon>Phasmatodea</taxon>
        <taxon>Verophasmatodea</taxon>
        <taxon>Anareolatae</taxon>
        <taxon>Phasmatidae</taxon>
        <taxon>Eurycanthinae</taxon>
        <taxon>Dryococelus</taxon>
    </lineage>
</organism>
<dbReference type="InterPro" id="IPR019184">
    <property type="entry name" value="Uncharacterised_TM-17"/>
</dbReference>
<evidence type="ECO:0000256" key="1">
    <source>
        <dbReference type="ARBA" id="ARBA00004141"/>
    </source>
</evidence>
<keyword evidence="3 5" id="KW-1133">Transmembrane helix</keyword>
<comment type="caution">
    <text evidence="6">The sequence shown here is derived from an EMBL/GenBank/DDBJ whole genome shotgun (WGS) entry which is preliminary data.</text>
</comment>
<name>A0ABQ9GYQ0_9NEOP</name>
<evidence type="ECO:0000313" key="7">
    <source>
        <dbReference type="Proteomes" id="UP001159363"/>
    </source>
</evidence>
<protein>
    <recommendedName>
        <fullName evidence="8">Transmembrane protein 17</fullName>
    </recommendedName>
</protein>
<evidence type="ECO:0000313" key="6">
    <source>
        <dbReference type="EMBL" id="KAJ8877150.1"/>
    </source>
</evidence>
<evidence type="ECO:0000256" key="2">
    <source>
        <dbReference type="ARBA" id="ARBA00022692"/>
    </source>
</evidence>
<evidence type="ECO:0000256" key="4">
    <source>
        <dbReference type="ARBA" id="ARBA00023136"/>
    </source>
</evidence>
<dbReference type="PANTHER" id="PTHR13531:SF6">
    <property type="entry name" value="TMEM (HUMAN TRANSMEMBRANE PROTEIN) HOMOLOG"/>
    <property type="match status" value="1"/>
</dbReference>
<dbReference type="Proteomes" id="UP001159363">
    <property type="component" value="Chromosome 7"/>
</dbReference>
<keyword evidence="2 5" id="KW-0812">Transmembrane</keyword>
<proteinExistence type="predicted"/>
<comment type="subcellular location">
    <subcellularLocation>
        <location evidence="1">Membrane</location>
        <topology evidence="1">Multi-pass membrane protein</topology>
    </subcellularLocation>
</comment>
<keyword evidence="7" id="KW-1185">Reference proteome</keyword>
<dbReference type="PANTHER" id="PTHR13531">
    <property type="entry name" value="GEO07735P1-RELATED-RELATED"/>
    <property type="match status" value="1"/>
</dbReference>
<dbReference type="Pfam" id="PF09799">
    <property type="entry name" value="Transmemb_17"/>
    <property type="match status" value="1"/>
</dbReference>
<feature type="transmembrane region" description="Helical" evidence="5">
    <location>
        <begin position="278"/>
        <end position="298"/>
    </location>
</feature>
<evidence type="ECO:0000256" key="5">
    <source>
        <dbReference type="SAM" id="Phobius"/>
    </source>
</evidence>